<evidence type="ECO:0000259" key="2">
    <source>
        <dbReference type="Pfam" id="PF01973"/>
    </source>
</evidence>
<evidence type="ECO:0000313" key="3">
    <source>
        <dbReference type="EMBL" id="UPV73984.1"/>
    </source>
</evidence>
<dbReference type="InterPro" id="IPR027510">
    <property type="entry name" value="HMPDK_MptE"/>
</dbReference>
<keyword evidence="1" id="KW-0289">Folate biosynthesis</keyword>
<dbReference type="PANTHER" id="PTHR39648:SF1">
    <property type="entry name" value="6-HYDROXYMETHYL-7,8-DIHYDROPTERIN PYROPHOSPHOKINASE"/>
    <property type="match status" value="1"/>
</dbReference>
<dbReference type="RefSeq" id="WP_248650034.1">
    <property type="nucleotide sequence ID" value="NZ_CP096659.1"/>
</dbReference>
<dbReference type="EMBL" id="CP096659">
    <property type="protein sequence ID" value="UPV73984.1"/>
    <property type="molecule type" value="Genomic_DNA"/>
</dbReference>
<protein>
    <recommendedName>
        <fullName evidence="1">6-hydroxymethyl-7,8-dihydropterin pyrophosphokinase</fullName>
        <shortName evidence="1">HPPK</shortName>
        <ecNumber evidence="1">2.7.6.3</ecNumber>
    </recommendedName>
    <alternativeName>
        <fullName evidence="1">2-amino-4-hydroxy-6-hydroxymethyldihydropteridine pyrophosphokinase</fullName>
    </alternativeName>
    <alternativeName>
        <fullName evidence="1">6-hydroxymethyl-7,8-dihydropterin diphosphokinase</fullName>
        <shortName evidence="1">6-HMPDK</shortName>
    </alternativeName>
    <alternativeName>
        <fullName evidence="1">7,8-dihydro-6-hydroxymethylpterin diphosphokinase</fullName>
    </alternativeName>
    <alternativeName>
        <fullName evidence="1">7,8-dihydro-6-hydroxymethylpterin pyrophosphokinase</fullName>
        <shortName evidence="1">PPPK</shortName>
    </alternativeName>
</protein>
<dbReference type="Pfam" id="PF01973">
    <property type="entry name" value="MptE-like"/>
    <property type="match status" value="1"/>
</dbReference>
<keyword evidence="4" id="KW-1185">Reference proteome</keyword>
<evidence type="ECO:0000256" key="1">
    <source>
        <dbReference type="HAMAP-Rule" id="MF_02131"/>
    </source>
</evidence>
<comment type="similarity">
    <text evidence="1">Belongs to the archaeal 6-HMPDK family.</text>
</comment>
<keyword evidence="1" id="KW-0418">Kinase</keyword>
<comment type="pathway">
    <text evidence="1">Cofactor biosynthesis; tetrahydrofolate biosynthesis; 2-amino-4-hydroxy-6-hydroxymethyl-7,8-dihydropteridine diphosphate from 7,8-dihydroneopterin triphosphate: step 4/4.</text>
</comment>
<organism evidence="3 4">
    <name type="scientific">Halorussus limi</name>
    <dbReference type="NCBI Taxonomy" id="2938695"/>
    <lineage>
        <taxon>Archaea</taxon>
        <taxon>Methanobacteriati</taxon>
        <taxon>Methanobacteriota</taxon>
        <taxon>Stenosarchaea group</taxon>
        <taxon>Halobacteria</taxon>
        <taxon>Halobacteriales</taxon>
        <taxon>Haladaptataceae</taxon>
        <taxon>Halorussus</taxon>
    </lineage>
</organism>
<dbReference type="GO" id="GO:0046656">
    <property type="term" value="P:folic acid biosynthetic process"/>
    <property type="evidence" value="ECO:0007669"/>
    <property type="project" value="UniProtKB-KW"/>
</dbReference>
<gene>
    <name evidence="1" type="primary">mptE</name>
    <name evidence="3" type="ORF">M0R89_15770</name>
</gene>
<sequence length="243" mass="26836">MNYETWSPVYERILADFGFDSEADERARDVLADLTGPFDLAELDASGETVAIAGAGPSLTDSDHPDRPAELDRAREADAVFAASTAADDLRDAGVGVDCMVTDLDKNPQTARELTEEGTPVAVHAHGDNVPAVREWVPRFDTDYVLPTTQSRPVAHVRNVGGFTDGDRAAFLADHLGAAELRFVGWDFDDPDVDPVKAKKLDWAERLLRWLELRRGERFEVLDGRRERIEAAFEGTDVADERL</sequence>
<dbReference type="PANTHER" id="PTHR39648">
    <property type="entry name" value="6-HYDROXYMETHYL-7,8-DIHYDROPTERIN PYROPHOSPHOKINASE"/>
    <property type="match status" value="1"/>
</dbReference>
<comment type="catalytic activity">
    <reaction evidence="1">
        <text>6-hydroxymethyl-7,8-dihydropterin + ATP = (7,8-dihydropterin-6-yl)methyl diphosphate + AMP + H(+)</text>
        <dbReference type="Rhea" id="RHEA:11412"/>
        <dbReference type="ChEBI" id="CHEBI:15378"/>
        <dbReference type="ChEBI" id="CHEBI:30616"/>
        <dbReference type="ChEBI" id="CHEBI:44841"/>
        <dbReference type="ChEBI" id="CHEBI:72950"/>
        <dbReference type="ChEBI" id="CHEBI:456215"/>
        <dbReference type="EC" id="2.7.6.3"/>
    </reaction>
</comment>
<dbReference type="HAMAP" id="MF_02131">
    <property type="entry name" value="HMPDK_arch"/>
    <property type="match status" value="1"/>
</dbReference>
<keyword evidence="1" id="KW-0808">Transferase</keyword>
<keyword evidence="1" id="KW-0460">Magnesium</keyword>
<dbReference type="AlphaFoldDB" id="A0A8U0HTI6"/>
<evidence type="ECO:0000313" key="4">
    <source>
        <dbReference type="Proteomes" id="UP000830729"/>
    </source>
</evidence>
<dbReference type="GO" id="GO:0005524">
    <property type="term" value="F:ATP binding"/>
    <property type="evidence" value="ECO:0007669"/>
    <property type="project" value="UniProtKB-UniRule"/>
</dbReference>
<keyword evidence="1" id="KW-0067">ATP-binding</keyword>
<dbReference type="EC" id="2.7.6.3" evidence="1"/>
<dbReference type="GO" id="GO:0003848">
    <property type="term" value="F:2-amino-4-hydroxy-6-hydroxymethyldihydropteridine diphosphokinase activity"/>
    <property type="evidence" value="ECO:0007669"/>
    <property type="project" value="UniProtKB-UniRule"/>
</dbReference>
<dbReference type="InterPro" id="IPR002826">
    <property type="entry name" value="MptE-like"/>
</dbReference>
<dbReference type="GeneID" id="72186687"/>
<keyword evidence="1" id="KW-0547">Nucleotide-binding</keyword>
<comment type="cofactor">
    <cofactor evidence="1">
        <name>Mg(2+)</name>
        <dbReference type="ChEBI" id="CHEBI:18420"/>
    </cofactor>
</comment>
<feature type="domain" description="6-hydroxymethylpterin diphosphokinase MptE-like" evidence="2">
    <location>
        <begin position="45"/>
        <end position="190"/>
    </location>
</feature>
<name>A0A8U0HTI6_9EURY</name>
<accession>A0A8U0HTI6</accession>
<dbReference type="GO" id="GO:0046654">
    <property type="term" value="P:tetrahydrofolate biosynthetic process"/>
    <property type="evidence" value="ECO:0007669"/>
    <property type="project" value="UniProtKB-UniRule"/>
</dbReference>
<dbReference type="Proteomes" id="UP000830729">
    <property type="component" value="Chromosome"/>
</dbReference>
<dbReference type="KEGG" id="halx:M0R89_15770"/>
<dbReference type="GO" id="GO:0016301">
    <property type="term" value="F:kinase activity"/>
    <property type="evidence" value="ECO:0007669"/>
    <property type="project" value="UniProtKB-KW"/>
</dbReference>
<reference evidence="3 4" key="1">
    <citation type="submission" date="2022-04" db="EMBL/GenBank/DDBJ databases">
        <title>Diverse halophilic archaea isolated from saline environments.</title>
        <authorList>
            <person name="Cui H.-L."/>
        </authorList>
    </citation>
    <scope>NUCLEOTIDE SEQUENCE [LARGE SCALE GENOMIC DNA]</scope>
    <source>
        <strain evidence="3 4">XZYJT49</strain>
    </source>
</reference>
<dbReference type="GO" id="GO:0000287">
    <property type="term" value="F:magnesium ion binding"/>
    <property type="evidence" value="ECO:0007669"/>
    <property type="project" value="UniProtKB-UniRule"/>
</dbReference>
<proteinExistence type="inferred from homology"/>
<comment type="function">
    <text evidence="1">Catalyzes the transfer of diphosphate from ATP to 6-hydroxymethyl-7,8-dihydropterin (6-HMD), leading to 6-hydroxymethyl-7,8-dihydropterin diphosphate (6-HMDP).</text>
</comment>